<protein>
    <submittedName>
        <fullName evidence="2">Bacteriophage T5, Orf172 DNA-binding</fullName>
    </submittedName>
</protein>
<dbReference type="GO" id="GO:0003677">
    <property type="term" value="F:DNA binding"/>
    <property type="evidence" value="ECO:0007669"/>
    <property type="project" value="UniProtKB-KW"/>
</dbReference>
<dbReference type="EMBL" id="LR796345">
    <property type="protein sequence ID" value="CAB4138592.1"/>
    <property type="molecule type" value="Genomic_DNA"/>
</dbReference>
<gene>
    <name evidence="2" type="ORF">UFOVP331_152</name>
</gene>
<evidence type="ECO:0000259" key="1">
    <source>
        <dbReference type="SMART" id="SM00974"/>
    </source>
</evidence>
<dbReference type="InterPro" id="IPR018306">
    <property type="entry name" value="Phage_T5_Orf172_DNA-bd"/>
</dbReference>
<reference evidence="2" key="1">
    <citation type="submission" date="2020-04" db="EMBL/GenBank/DDBJ databases">
        <authorList>
            <person name="Chiriac C."/>
            <person name="Salcher M."/>
            <person name="Ghai R."/>
            <person name="Kavagutti S V."/>
        </authorList>
    </citation>
    <scope>NUCLEOTIDE SEQUENCE</scope>
</reference>
<dbReference type="SMART" id="SM00974">
    <property type="entry name" value="T5orf172"/>
    <property type="match status" value="1"/>
</dbReference>
<dbReference type="Pfam" id="PF10544">
    <property type="entry name" value="T5orf172"/>
    <property type="match status" value="1"/>
</dbReference>
<name>A0A6J5LXH3_9CAUD</name>
<evidence type="ECO:0000313" key="2">
    <source>
        <dbReference type="EMBL" id="CAB4138592.1"/>
    </source>
</evidence>
<accession>A0A6J5LXH3</accession>
<feature type="domain" description="Bacteriophage T5 Orf172 DNA-binding" evidence="1">
    <location>
        <begin position="70"/>
        <end position="150"/>
    </location>
</feature>
<organism evidence="2">
    <name type="scientific">uncultured Caudovirales phage</name>
    <dbReference type="NCBI Taxonomy" id="2100421"/>
    <lineage>
        <taxon>Viruses</taxon>
        <taxon>Duplodnaviria</taxon>
        <taxon>Heunggongvirae</taxon>
        <taxon>Uroviricota</taxon>
        <taxon>Caudoviricetes</taxon>
        <taxon>Peduoviridae</taxon>
        <taxon>Maltschvirus</taxon>
        <taxon>Maltschvirus maltsch</taxon>
    </lineage>
</organism>
<sequence>MKYITPEEAKEYISVDDDVLGYPAEYFTRIQCLEEEWKGWENVIYYTNRKKHPLTRTGEGKYWIYVLSNISIPNMVKIGYTRLTPEERARKISSSTGVPTPFVIEFAFKCHEGEFLENEIHRSLDMYRVNNNREFFEMPVSEAINIVKQIGQKYI</sequence>
<keyword evidence="2" id="KW-0238">DNA-binding</keyword>
<proteinExistence type="predicted"/>